<keyword evidence="4" id="KW-0949">S-adenosyl-L-methionine</keyword>
<dbReference type="PROSITE" id="PS51379">
    <property type="entry name" value="4FE4S_FER_2"/>
    <property type="match status" value="2"/>
</dbReference>
<feature type="domain" description="4Fe-4S ferredoxin-type" evidence="10">
    <location>
        <begin position="84"/>
        <end position="113"/>
    </location>
</feature>
<reference evidence="12 13" key="1">
    <citation type="submission" date="2019-08" db="EMBL/GenBank/DDBJ databases">
        <title>In-depth cultivation of the pig gut microbiome towards novel bacterial diversity and tailored functional studies.</title>
        <authorList>
            <person name="Wylensek D."/>
            <person name="Hitch T.C.A."/>
            <person name="Clavel T."/>
        </authorList>
    </citation>
    <scope>NUCLEOTIDE SEQUENCE [LARGE SCALE GENOMIC DNA]</scope>
    <source>
        <strain evidence="12 13">RF-744-FAT-4</strain>
    </source>
</reference>
<evidence type="ECO:0000313" key="13">
    <source>
        <dbReference type="Proteomes" id="UP000461754"/>
    </source>
</evidence>
<dbReference type="AlphaFoldDB" id="A0A7X2NH85"/>
<evidence type="ECO:0000256" key="4">
    <source>
        <dbReference type="ARBA" id="ARBA00022691"/>
    </source>
</evidence>
<dbReference type="PROSITE" id="PS00198">
    <property type="entry name" value="4FE4S_FER_1"/>
    <property type="match status" value="1"/>
</dbReference>
<feature type="domain" description="Radical SAM core" evidence="11">
    <location>
        <begin position="24"/>
        <end position="302"/>
    </location>
</feature>
<comment type="catalytic activity">
    <reaction evidence="9">
        <text>glycyl-[protein] + reduced [flavodoxin] + S-adenosyl-L-methionine = glycin-2-yl radical-[protein] + semiquinone [flavodoxin] + 5'-deoxyadenosine + L-methionine + H(+)</text>
        <dbReference type="Rhea" id="RHEA:61976"/>
        <dbReference type="Rhea" id="RHEA-COMP:10622"/>
        <dbReference type="Rhea" id="RHEA-COMP:14480"/>
        <dbReference type="Rhea" id="RHEA-COMP:15993"/>
        <dbReference type="Rhea" id="RHEA-COMP:15994"/>
        <dbReference type="ChEBI" id="CHEBI:15378"/>
        <dbReference type="ChEBI" id="CHEBI:17319"/>
        <dbReference type="ChEBI" id="CHEBI:29947"/>
        <dbReference type="ChEBI" id="CHEBI:32722"/>
        <dbReference type="ChEBI" id="CHEBI:57618"/>
        <dbReference type="ChEBI" id="CHEBI:57844"/>
        <dbReference type="ChEBI" id="CHEBI:59789"/>
        <dbReference type="ChEBI" id="CHEBI:140311"/>
    </reaction>
</comment>
<dbReference type="Proteomes" id="UP000461754">
    <property type="component" value="Unassembled WGS sequence"/>
</dbReference>
<dbReference type="SFLD" id="SFLDS00029">
    <property type="entry name" value="Radical_SAM"/>
    <property type="match status" value="1"/>
</dbReference>
<dbReference type="GO" id="GO:0051539">
    <property type="term" value="F:4 iron, 4 sulfur cluster binding"/>
    <property type="evidence" value="ECO:0007669"/>
    <property type="project" value="UniProtKB-KW"/>
</dbReference>
<keyword evidence="13" id="KW-1185">Reference proteome</keyword>
<evidence type="ECO:0000256" key="8">
    <source>
        <dbReference type="ARBA" id="ARBA00023014"/>
    </source>
</evidence>
<keyword evidence="5" id="KW-0479">Metal-binding</keyword>
<organism evidence="12 13">
    <name type="scientific">Pseudoramibacter porci</name>
    <dbReference type="NCBI Taxonomy" id="2606631"/>
    <lineage>
        <taxon>Bacteria</taxon>
        <taxon>Bacillati</taxon>
        <taxon>Bacillota</taxon>
        <taxon>Clostridia</taxon>
        <taxon>Eubacteriales</taxon>
        <taxon>Eubacteriaceae</taxon>
        <taxon>Pseudoramibacter</taxon>
    </lineage>
</organism>
<dbReference type="PANTHER" id="PTHR30352:SF4">
    <property type="entry name" value="PYRUVATE FORMATE-LYASE 2-ACTIVATING ENZYME"/>
    <property type="match status" value="1"/>
</dbReference>
<evidence type="ECO:0000313" key="12">
    <source>
        <dbReference type="EMBL" id="MSS20418.1"/>
    </source>
</evidence>
<dbReference type="InterPro" id="IPR017896">
    <property type="entry name" value="4Fe4S_Fe-S-bd"/>
</dbReference>
<dbReference type="InterPro" id="IPR001989">
    <property type="entry name" value="Radical_activat_CS"/>
</dbReference>
<dbReference type="InterPro" id="IPR058240">
    <property type="entry name" value="rSAM_sf"/>
</dbReference>
<dbReference type="EMBL" id="VUMO01000012">
    <property type="protein sequence ID" value="MSS20418.1"/>
    <property type="molecule type" value="Genomic_DNA"/>
</dbReference>
<dbReference type="Pfam" id="PF00037">
    <property type="entry name" value="Fer4"/>
    <property type="match status" value="1"/>
</dbReference>
<evidence type="ECO:0000256" key="1">
    <source>
        <dbReference type="ARBA" id="ARBA00001966"/>
    </source>
</evidence>
<dbReference type="PROSITE" id="PS01087">
    <property type="entry name" value="RADICAL_ACTIVATING"/>
    <property type="match status" value="1"/>
</dbReference>
<dbReference type="CDD" id="cd01335">
    <property type="entry name" value="Radical_SAM"/>
    <property type="match status" value="1"/>
</dbReference>
<comment type="similarity">
    <text evidence="2">Belongs to the organic radical-activating enzymes family.</text>
</comment>
<dbReference type="RefSeq" id="WP_154576791.1">
    <property type="nucleotide sequence ID" value="NZ_VUMO01000012.1"/>
</dbReference>
<dbReference type="InterPro" id="IPR012839">
    <property type="entry name" value="Organic_radical_activase"/>
</dbReference>
<dbReference type="GO" id="GO:0046872">
    <property type="term" value="F:metal ion binding"/>
    <property type="evidence" value="ECO:0007669"/>
    <property type="project" value="UniProtKB-KW"/>
</dbReference>
<dbReference type="Pfam" id="PF04055">
    <property type="entry name" value="Radical_SAM"/>
    <property type="match status" value="1"/>
</dbReference>
<dbReference type="GO" id="GO:0016491">
    <property type="term" value="F:oxidoreductase activity"/>
    <property type="evidence" value="ECO:0007669"/>
    <property type="project" value="UniProtKB-KW"/>
</dbReference>
<feature type="domain" description="4Fe-4S ferredoxin-type" evidence="10">
    <location>
        <begin position="55"/>
        <end position="83"/>
    </location>
</feature>
<name>A0A7X2NH85_9FIRM</name>
<keyword evidence="3" id="KW-0004">4Fe-4S</keyword>
<proteinExistence type="inferred from homology"/>
<evidence type="ECO:0000259" key="11">
    <source>
        <dbReference type="PROSITE" id="PS51918"/>
    </source>
</evidence>
<dbReference type="InterPro" id="IPR013785">
    <property type="entry name" value="Aldolase_TIM"/>
</dbReference>
<keyword evidence="8" id="KW-0411">Iron-sulfur</keyword>
<evidence type="ECO:0000256" key="9">
    <source>
        <dbReference type="ARBA" id="ARBA00047365"/>
    </source>
</evidence>
<dbReference type="SUPFAM" id="SSF54862">
    <property type="entry name" value="4Fe-4S ferredoxins"/>
    <property type="match status" value="1"/>
</dbReference>
<sequence>MLADDNIQYGLEGNVFNIQRFSLNDGPGIRTIVFLKGCPLRCLWCCNPESQKLQPVVLYQVDNCIHCGSCLQVCPVPGALSPDNPHFIDYDKCNGCGECAAVCPADALTQKGKPMTVQQVIREVKKDASYYRRTNGGMTLSGGEPLLQYEFAAELLKAAKSQGWHTAIETTGYTTNEEALDKVLPHVDLALLDAKAPNDAIHKKFTNVSNQVIRKNAVRIAQEAGETIVRVPTIPGVNADDRTIAEIIEYAKSLQSVCEIHLLPYHTLGQNKYELLGIPYRMPETQTPSRETMNHFKDMVEAAGLKCKIGG</sequence>
<dbReference type="SUPFAM" id="SSF102114">
    <property type="entry name" value="Radical SAM enzymes"/>
    <property type="match status" value="1"/>
</dbReference>
<dbReference type="InterPro" id="IPR017900">
    <property type="entry name" value="4Fe4S_Fe_S_CS"/>
</dbReference>
<gene>
    <name evidence="12" type="ORF">FYJ52_08415</name>
</gene>
<evidence type="ECO:0000259" key="10">
    <source>
        <dbReference type="PROSITE" id="PS51379"/>
    </source>
</evidence>
<comment type="cofactor">
    <cofactor evidence="1">
        <name>[4Fe-4S] cluster</name>
        <dbReference type="ChEBI" id="CHEBI:49883"/>
    </cofactor>
</comment>
<keyword evidence="7" id="KW-0408">Iron</keyword>
<dbReference type="InterPro" id="IPR034457">
    <property type="entry name" value="Organic_radical-activating"/>
</dbReference>
<dbReference type="SFLD" id="SFLDG01066">
    <property type="entry name" value="organic_radical-activating_enz"/>
    <property type="match status" value="1"/>
</dbReference>
<dbReference type="Gene3D" id="3.30.70.20">
    <property type="match status" value="1"/>
</dbReference>
<dbReference type="InterPro" id="IPR007197">
    <property type="entry name" value="rSAM"/>
</dbReference>
<dbReference type="InterPro" id="IPR040074">
    <property type="entry name" value="BssD/PflA/YjjW"/>
</dbReference>
<keyword evidence="6" id="KW-0560">Oxidoreductase</keyword>
<comment type="caution">
    <text evidence="12">The sequence shown here is derived from an EMBL/GenBank/DDBJ whole genome shotgun (WGS) entry which is preliminary data.</text>
</comment>
<evidence type="ECO:0000256" key="6">
    <source>
        <dbReference type="ARBA" id="ARBA00023002"/>
    </source>
</evidence>
<protein>
    <submittedName>
        <fullName evidence="12">Glycyl-radical enzyme activating protein</fullName>
    </submittedName>
</protein>
<accession>A0A7X2NH85</accession>
<dbReference type="PIRSF" id="PIRSF000371">
    <property type="entry name" value="PFL_act_enz"/>
    <property type="match status" value="1"/>
</dbReference>
<evidence type="ECO:0000256" key="3">
    <source>
        <dbReference type="ARBA" id="ARBA00022485"/>
    </source>
</evidence>
<dbReference type="Gene3D" id="3.20.20.70">
    <property type="entry name" value="Aldolase class I"/>
    <property type="match status" value="1"/>
</dbReference>
<dbReference type="PANTHER" id="PTHR30352">
    <property type="entry name" value="PYRUVATE FORMATE-LYASE-ACTIVATING ENZYME"/>
    <property type="match status" value="1"/>
</dbReference>
<evidence type="ECO:0000256" key="5">
    <source>
        <dbReference type="ARBA" id="ARBA00022723"/>
    </source>
</evidence>
<dbReference type="NCBIfam" id="TIGR02494">
    <property type="entry name" value="PFLE_PFLC"/>
    <property type="match status" value="1"/>
</dbReference>
<evidence type="ECO:0000256" key="2">
    <source>
        <dbReference type="ARBA" id="ARBA00009777"/>
    </source>
</evidence>
<evidence type="ECO:0000256" key="7">
    <source>
        <dbReference type="ARBA" id="ARBA00023004"/>
    </source>
</evidence>
<dbReference type="SFLD" id="SFLDG01118">
    <property type="entry name" value="activating_enzymes__group_2"/>
    <property type="match status" value="1"/>
</dbReference>
<dbReference type="PROSITE" id="PS51918">
    <property type="entry name" value="RADICAL_SAM"/>
    <property type="match status" value="1"/>
</dbReference>